<evidence type="ECO:0000256" key="2">
    <source>
        <dbReference type="ARBA" id="ARBA00004613"/>
    </source>
</evidence>
<dbReference type="InterPro" id="IPR032466">
    <property type="entry name" value="Metal_Hydrolase"/>
</dbReference>
<dbReference type="Pfam" id="PF00962">
    <property type="entry name" value="A_deaminase"/>
    <property type="match status" value="1"/>
</dbReference>
<sequence>MPKGAVLHSHDTAIVSVDWVYNVTFLDNLYVCDSNDKLLLHFFDEPKNDCDWKLLSDLRKNTELLGDLDERIFQKMTMVVDDPDMAYADVDTAWTKFMDVFIFIEPLLTYRPVYEAHYYEGLRQLHEDNVMYLELRSLLPTLYELDGTTYTPLELCEIYKNVTDKFKLDYPDFIGAKLIYAPLRFMSIDELKNAINETNKMKLKFPDFFAGFDLVGQEDKGIPLITYADELKKMSNDIEMYFHAGETNWYGASIDENLLDAVLLGAKRIGHGFAIVKHPKVLKMMREKNIAIEICPISNQVLGLVKDLRNHPANILFSEGYPVVVSNDDPGIWGGKALSYDFYEAFMSLMSRNADIRALKQLAMNSITYSSLNEDDKIKAMDLFNQKWLVFVDELNS</sequence>
<dbReference type="EC" id="3.5.4.4" evidence="4"/>
<comment type="similarity">
    <text evidence="3">Belongs to the metallo-dependent hydrolases superfamily. Adenosine and AMP deaminases family. ADGF subfamily.</text>
</comment>
<dbReference type="FunFam" id="3.20.20.140:FF:000017">
    <property type="entry name" value="Adenosine deaminase 2"/>
    <property type="match status" value="1"/>
</dbReference>
<comment type="cofactor">
    <cofactor evidence="1">
        <name>Zn(2+)</name>
        <dbReference type="ChEBI" id="CHEBI:29105"/>
    </cofactor>
</comment>
<accession>A0A834XYI6</accession>
<evidence type="ECO:0000256" key="6">
    <source>
        <dbReference type="ARBA" id="ARBA00022525"/>
    </source>
</evidence>
<dbReference type="GO" id="GO:0046103">
    <property type="term" value="P:inosine biosynthetic process"/>
    <property type="evidence" value="ECO:0007669"/>
    <property type="project" value="TreeGrafter"/>
</dbReference>
<evidence type="ECO:0000313" key="12">
    <source>
        <dbReference type="EMBL" id="KAF7993181.1"/>
    </source>
</evidence>
<evidence type="ECO:0000256" key="8">
    <source>
        <dbReference type="ARBA" id="ARBA00022729"/>
    </source>
</evidence>
<dbReference type="PANTHER" id="PTHR11409:SF39">
    <property type="entry name" value="ADENOSINE DEAMINASE 2"/>
    <property type="match status" value="1"/>
</dbReference>
<comment type="subcellular location">
    <subcellularLocation>
        <location evidence="2">Secreted</location>
    </subcellularLocation>
</comment>
<evidence type="ECO:0000259" key="11">
    <source>
        <dbReference type="Pfam" id="PF00962"/>
    </source>
</evidence>
<dbReference type="GO" id="GO:0005615">
    <property type="term" value="C:extracellular space"/>
    <property type="evidence" value="ECO:0007669"/>
    <property type="project" value="InterPro"/>
</dbReference>
<dbReference type="GO" id="GO:0004000">
    <property type="term" value="F:adenosine deaminase activity"/>
    <property type="evidence" value="ECO:0007669"/>
    <property type="project" value="InterPro"/>
</dbReference>
<evidence type="ECO:0000313" key="13">
    <source>
        <dbReference type="Proteomes" id="UP000639338"/>
    </source>
</evidence>
<keyword evidence="9" id="KW-0378">Hydrolase</keyword>
<proteinExistence type="inferred from homology"/>
<dbReference type="GO" id="GO:0006154">
    <property type="term" value="P:adenosine catabolic process"/>
    <property type="evidence" value="ECO:0007669"/>
    <property type="project" value="InterPro"/>
</dbReference>
<keyword evidence="6" id="KW-0964">Secreted</keyword>
<evidence type="ECO:0000256" key="7">
    <source>
        <dbReference type="ARBA" id="ARBA00022723"/>
    </source>
</evidence>
<keyword evidence="8" id="KW-0732">Signal</keyword>
<keyword evidence="13" id="KW-1185">Reference proteome</keyword>
<dbReference type="InterPro" id="IPR006330">
    <property type="entry name" value="Ado/ade_deaminase"/>
</dbReference>
<name>A0A834XYI6_APHGI</name>
<reference evidence="12 13" key="1">
    <citation type="submission" date="2020-08" db="EMBL/GenBank/DDBJ databases">
        <title>Aphidius gifuensis genome sequencing and assembly.</title>
        <authorList>
            <person name="Du Z."/>
        </authorList>
    </citation>
    <scope>NUCLEOTIDE SEQUENCE [LARGE SCALE GENOMIC DNA]</scope>
    <source>
        <strain evidence="12">YNYX2018</strain>
        <tissue evidence="12">Adults</tissue>
    </source>
</reference>
<dbReference type="EMBL" id="JACMRX010000003">
    <property type="protein sequence ID" value="KAF7993181.1"/>
    <property type="molecule type" value="Genomic_DNA"/>
</dbReference>
<evidence type="ECO:0000256" key="9">
    <source>
        <dbReference type="ARBA" id="ARBA00022801"/>
    </source>
</evidence>
<evidence type="ECO:0000256" key="10">
    <source>
        <dbReference type="ARBA" id="ARBA00047764"/>
    </source>
</evidence>
<organism evidence="12 13">
    <name type="scientific">Aphidius gifuensis</name>
    <name type="common">Parasitoid wasp</name>
    <dbReference type="NCBI Taxonomy" id="684658"/>
    <lineage>
        <taxon>Eukaryota</taxon>
        <taxon>Metazoa</taxon>
        <taxon>Ecdysozoa</taxon>
        <taxon>Arthropoda</taxon>
        <taxon>Hexapoda</taxon>
        <taxon>Insecta</taxon>
        <taxon>Pterygota</taxon>
        <taxon>Neoptera</taxon>
        <taxon>Endopterygota</taxon>
        <taxon>Hymenoptera</taxon>
        <taxon>Apocrita</taxon>
        <taxon>Ichneumonoidea</taxon>
        <taxon>Braconidae</taxon>
        <taxon>Aphidiinae</taxon>
        <taxon>Aphidius</taxon>
    </lineage>
</organism>
<evidence type="ECO:0000256" key="3">
    <source>
        <dbReference type="ARBA" id="ARBA00006083"/>
    </source>
</evidence>
<comment type="catalytic activity">
    <reaction evidence="10">
        <text>adenosine + H2O + H(+) = inosine + NH4(+)</text>
        <dbReference type="Rhea" id="RHEA:24408"/>
        <dbReference type="ChEBI" id="CHEBI:15377"/>
        <dbReference type="ChEBI" id="CHEBI:15378"/>
        <dbReference type="ChEBI" id="CHEBI:16335"/>
        <dbReference type="ChEBI" id="CHEBI:17596"/>
        <dbReference type="ChEBI" id="CHEBI:28938"/>
        <dbReference type="EC" id="3.5.4.4"/>
    </reaction>
</comment>
<evidence type="ECO:0000256" key="4">
    <source>
        <dbReference type="ARBA" id="ARBA00012784"/>
    </source>
</evidence>
<evidence type="ECO:0000256" key="1">
    <source>
        <dbReference type="ARBA" id="ARBA00001947"/>
    </source>
</evidence>
<dbReference type="AlphaFoldDB" id="A0A834XYI6"/>
<evidence type="ECO:0000256" key="5">
    <source>
        <dbReference type="ARBA" id="ARBA00018099"/>
    </source>
</evidence>
<dbReference type="Gene3D" id="3.20.20.140">
    <property type="entry name" value="Metal-dependent hydrolases"/>
    <property type="match status" value="1"/>
</dbReference>
<dbReference type="NCBIfam" id="TIGR01431">
    <property type="entry name" value="adm_rel"/>
    <property type="match status" value="1"/>
</dbReference>
<keyword evidence="7" id="KW-0479">Metal-binding</keyword>
<gene>
    <name evidence="12" type="ORF">HCN44_006241</name>
</gene>
<dbReference type="Proteomes" id="UP000639338">
    <property type="component" value="Unassembled WGS sequence"/>
</dbReference>
<dbReference type="SUPFAM" id="SSF51556">
    <property type="entry name" value="Metallo-dependent hydrolases"/>
    <property type="match status" value="1"/>
</dbReference>
<dbReference type="InterPro" id="IPR001365">
    <property type="entry name" value="A_deaminase_dom"/>
</dbReference>
<dbReference type="InterPro" id="IPR006331">
    <property type="entry name" value="ADGF"/>
</dbReference>
<dbReference type="OrthoDB" id="7202371at2759"/>
<dbReference type="PANTHER" id="PTHR11409">
    <property type="entry name" value="ADENOSINE DEAMINASE"/>
    <property type="match status" value="1"/>
</dbReference>
<comment type="caution">
    <text evidence="12">The sequence shown here is derived from an EMBL/GenBank/DDBJ whole genome shotgun (WGS) entry which is preliminary data.</text>
</comment>
<feature type="domain" description="Adenosine deaminase" evidence="11">
    <location>
        <begin position="90"/>
        <end position="383"/>
    </location>
</feature>
<protein>
    <recommendedName>
        <fullName evidence="5">Adenosine deaminase</fullName>
        <ecNumber evidence="4">3.5.4.4</ecNumber>
    </recommendedName>
</protein>
<dbReference type="GO" id="GO:0046872">
    <property type="term" value="F:metal ion binding"/>
    <property type="evidence" value="ECO:0007669"/>
    <property type="project" value="UniProtKB-KW"/>
</dbReference>